<proteinExistence type="predicted"/>
<sequence>MKIGVAFSGSGAGAAAANVFADELLKRSVAVDMLSATSLAAVPSLLWSRGAGPEELEELMTLFSASQTPQLGLRQLDRMGMFRAPAVCDLAVSCVDASTGITVIYSDTLHSDAWNLKVLPLSGNEPAALACALSPYRDSEPFVREGMRLCDFSVRYGCPFFPLKMAGMERILSVSFSGGESPAQVAADTLSALTGKNADLHYDLRFGGADIPEKIRTFVEEHIAEIYEKLLF</sequence>
<evidence type="ECO:0000313" key="2">
    <source>
        <dbReference type="Proteomes" id="UP000276301"/>
    </source>
</evidence>
<dbReference type="RefSeq" id="WP_121585665.1">
    <property type="nucleotide sequence ID" value="NZ_RCHT01000001.1"/>
</dbReference>
<dbReference type="Proteomes" id="UP000276301">
    <property type="component" value="Unassembled WGS sequence"/>
</dbReference>
<gene>
    <name evidence="1" type="ORF">D4A47_00940</name>
</gene>
<organism evidence="1 2">
    <name type="scientific">Anaerotruncus massiliensis</name>
    <name type="common">ex Liu et al. 2021</name>
    <dbReference type="NCBI Taxonomy" id="2321404"/>
    <lineage>
        <taxon>Bacteria</taxon>
        <taxon>Bacillati</taxon>
        <taxon>Bacillota</taxon>
        <taxon>Clostridia</taxon>
        <taxon>Eubacteriales</taxon>
        <taxon>Oscillospiraceae</taxon>
        <taxon>Anaerotruncus</taxon>
    </lineage>
</organism>
<accession>A0A498CSL7</accession>
<evidence type="ECO:0000313" key="1">
    <source>
        <dbReference type="EMBL" id="RLL14580.1"/>
    </source>
</evidence>
<dbReference type="EMBL" id="RCHT01000001">
    <property type="protein sequence ID" value="RLL14580.1"/>
    <property type="molecule type" value="Genomic_DNA"/>
</dbReference>
<dbReference type="SUPFAM" id="SSF52151">
    <property type="entry name" value="FabD/lysophospholipase-like"/>
    <property type="match status" value="1"/>
</dbReference>
<name>A0A498CSL7_9FIRM</name>
<comment type="caution">
    <text evidence="1">The sequence shown here is derived from an EMBL/GenBank/DDBJ whole genome shotgun (WGS) entry which is preliminary data.</text>
</comment>
<keyword evidence="2" id="KW-1185">Reference proteome</keyword>
<protein>
    <recommendedName>
        <fullName evidence="3">PNPLA domain-containing protein</fullName>
    </recommendedName>
</protein>
<dbReference type="AlphaFoldDB" id="A0A498CSL7"/>
<dbReference type="InterPro" id="IPR016035">
    <property type="entry name" value="Acyl_Trfase/lysoPLipase"/>
</dbReference>
<reference evidence="1 2" key="1">
    <citation type="submission" date="2018-10" db="EMBL/GenBank/DDBJ databases">
        <title>Anaerotruncus faecis sp. nov., isolated from human feces.</title>
        <authorList>
            <person name="Wang Y.-J."/>
        </authorList>
    </citation>
    <scope>NUCLEOTIDE SEQUENCE [LARGE SCALE GENOMIC DNA]</scope>
    <source>
        <strain evidence="1 2">22A2-44</strain>
    </source>
</reference>
<evidence type="ECO:0008006" key="3">
    <source>
        <dbReference type="Google" id="ProtNLM"/>
    </source>
</evidence>